<protein>
    <submittedName>
        <fullName evidence="1">DUF3750 domain-containing protein</fullName>
    </submittedName>
</protein>
<sequence length="251" mass="27291">MKAAKRGILIIFCAVVLFGLPQMLSVAFGNAAEGRHWSSARRDASGLSPAPETHPEAIIQVFGARTWGWRGNFAIHTWISMKREGAAAYERFEVIGWRARNGGNALVQSRGRPDNHWFGNTPEILAEVTGAEAEALITRIETVITEYPHKYEYRVWPGPNSNSFIAHIGREVPELELDLPPTAIGKDFITGGMPVGNAVSGQGVQFSILGLGGFALSPVEGVEVHLLGLTLGFDIDDFALKLPGFGRLEPF</sequence>
<dbReference type="AlphaFoldDB" id="A0A845M9T2"/>
<organism evidence="1 2">
    <name type="scientific">Sneathiella chungangensis</name>
    <dbReference type="NCBI Taxonomy" id="1418234"/>
    <lineage>
        <taxon>Bacteria</taxon>
        <taxon>Pseudomonadati</taxon>
        <taxon>Pseudomonadota</taxon>
        <taxon>Alphaproteobacteria</taxon>
        <taxon>Sneathiellales</taxon>
        <taxon>Sneathiellaceae</taxon>
        <taxon>Sneathiella</taxon>
    </lineage>
</organism>
<reference evidence="1 2" key="1">
    <citation type="journal article" date="2014" name="Int. J. Syst. Evol. Microbiol.">
        <title>Sneathiella chungangensis sp. nov., isolated from a marine sand, and emended description of the genus Sneathiella.</title>
        <authorList>
            <person name="Siamphan C."/>
            <person name="Kim H."/>
            <person name="Lee J.S."/>
            <person name="Kim W."/>
        </authorList>
    </citation>
    <scope>NUCLEOTIDE SEQUENCE [LARGE SCALE GENOMIC DNA]</scope>
    <source>
        <strain evidence="1 2">KCTC 32476</strain>
    </source>
</reference>
<dbReference type="OrthoDB" id="199084at2"/>
<accession>A0A845M9T2</accession>
<dbReference type="EMBL" id="WTVA01000001">
    <property type="protein sequence ID" value="MZR20852.1"/>
    <property type="molecule type" value="Genomic_DNA"/>
</dbReference>
<keyword evidence="2" id="KW-1185">Reference proteome</keyword>
<proteinExistence type="predicted"/>
<evidence type="ECO:0000313" key="2">
    <source>
        <dbReference type="Proteomes" id="UP000445696"/>
    </source>
</evidence>
<comment type="caution">
    <text evidence="1">The sequence shown here is derived from an EMBL/GenBank/DDBJ whole genome shotgun (WGS) entry which is preliminary data.</text>
</comment>
<evidence type="ECO:0000313" key="1">
    <source>
        <dbReference type="EMBL" id="MZR20852.1"/>
    </source>
</evidence>
<dbReference type="RefSeq" id="WP_161337274.1">
    <property type="nucleotide sequence ID" value="NZ_JBHSDG010000002.1"/>
</dbReference>
<dbReference type="Proteomes" id="UP000445696">
    <property type="component" value="Unassembled WGS sequence"/>
</dbReference>
<gene>
    <name evidence="1" type="ORF">GQF03_00730</name>
</gene>
<dbReference type="InterPro" id="IPR022224">
    <property type="entry name" value="DUF3750"/>
</dbReference>
<dbReference type="Pfam" id="PF12570">
    <property type="entry name" value="DUF3750"/>
    <property type="match status" value="1"/>
</dbReference>
<name>A0A845M9T2_9PROT</name>